<gene>
    <name evidence="3" type="ORF">CPB83DRAFT_188783</name>
</gene>
<feature type="region of interest" description="Disordered" evidence="1">
    <location>
        <begin position="362"/>
        <end position="405"/>
    </location>
</feature>
<comment type="caution">
    <text evidence="3">The sequence shown here is derived from an EMBL/GenBank/DDBJ whole genome shotgun (WGS) entry which is preliminary data.</text>
</comment>
<evidence type="ECO:0000256" key="1">
    <source>
        <dbReference type="SAM" id="MobiDB-lite"/>
    </source>
</evidence>
<proteinExistence type="predicted"/>
<organism evidence="3 4">
    <name type="scientific">Crepidotus variabilis</name>
    <dbReference type="NCBI Taxonomy" id="179855"/>
    <lineage>
        <taxon>Eukaryota</taxon>
        <taxon>Fungi</taxon>
        <taxon>Dikarya</taxon>
        <taxon>Basidiomycota</taxon>
        <taxon>Agaricomycotina</taxon>
        <taxon>Agaricomycetes</taxon>
        <taxon>Agaricomycetidae</taxon>
        <taxon>Agaricales</taxon>
        <taxon>Agaricineae</taxon>
        <taxon>Crepidotaceae</taxon>
        <taxon>Crepidotus</taxon>
    </lineage>
</organism>
<keyword evidence="4" id="KW-1185">Reference proteome</keyword>
<evidence type="ECO:0000313" key="4">
    <source>
        <dbReference type="Proteomes" id="UP000807306"/>
    </source>
</evidence>
<dbReference type="Proteomes" id="UP000807306">
    <property type="component" value="Unassembled WGS sequence"/>
</dbReference>
<dbReference type="InterPro" id="IPR001810">
    <property type="entry name" value="F-box_dom"/>
</dbReference>
<dbReference type="PROSITE" id="PS50181">
    <property type="entry name" value="FBOX"/>
    <property type="match status" value="1"/>
</dbReference>
<evidence type="ECO:0000259" key="2">
    <source>
        <dbReference type="PROSITE" id="PS50181"/>
    </source>
</evidence>
<feature type="domain" description="F-box" evidence="2">
    <location>
        <begin position="1"/>
        <end position="45"/>
    </location>
</feature>
<dbReference type="AlphaFoldDB" id="A0A9P6EKC9"/>
<dbReference type="OrthoDB" id="2987979at2759"/>
<reference evidence="3" key="1">
    <citation type="submission" date="2020-11" db="EMBL/GenBank/DDBJ databases">
        <authorList>
            <consortium name="DOE Joint Genome Institute"/>
            <person name="Ahrendt S."/>
            <person name="Riley R."/>
            <person name="Andreopoulos W."/>
            <person name="Labutti K."/>
            <person name="Pangilinan J."/>
            <person name="Ruiz-Duenas F.J."/>
            <person name="Barrasa J.M."/>
            <person name="Sanchez-Garcia M."/>
            <person name="Camarero S."/>
            <person name="Miyauchi S."/>
            <person name="Serrano A."/>
            <person name="Linde D."/>
            <person name="Babiker R."/>
            <person name="Drula E."/>
            <person name="Ayuso-Fernandez I."/>
            <person name="Pacheco R."/>
            <person name="Padilla G."/>
            <person name="Ferreira P."/>
            <person name="Barriuso J."/>
            <person name="Kellner H."/>
            <person name="Castanera R."/>
            <person name="Alfaro M."/>
            <person name="Ramirez L."/>
            <person name="Pisabarro A.G."/>
            <person name="Kuo A."/>
            <person name="Tritt A."/>
            <person name="Lipzen A."/>
            <person name="He G."/>
            <person name="Yan M."/>
            <person name="Ng V."/>
            <person name="Cullen D."/>
            <person name="Martin F."/>
            <person name="Rosso M.-N."/>
            <person name="Henrissat B."/>
            <person name="Hibbett D."/>
            <person name="Martinez A.T."/>
            <person name="Grigoriev I.V."/>
        </authorList>
    </citation>
    <scope>NUCLEOTIDE SEQUENCE</scope>
    <source>
        <strain evidence="3">CBS 506.95</strain>
    </source>
</reference>
<name>A0A9P6EKC9_9AGAR</name>
<protein>
    <recommendedName>
        <fullName evidence="2">F-box domain-containing protein</fullName>
    </recommendedName>
</protein>
<dbReference type="EMBL" id="MU157841">
    <property type="protein sequence ID" value="KAF9530214.1"/>
    <property type="molecule type" value="Genomic_DNA"/>
</dbReference>
<feature type="compositionally biased region" description="Acidic residues" evidence="1">
    <location>
        <begin position="364"/>
        <end position="377"/>
    </location>
</feature>
<sequence>MATMNLPGDIWREVLNLLPPSTLFKTCLLNSALLELSLEFLYEEVSLSSSDKDIEETFKQIVRDQQVATRLRRLRVVSSGSRRPSPTQIKKFNRRVIYLEDLRRDFSHVPRRRIPHPLEEHTQKSARRYAYPTKRTYTLGYDDGSNQETICLSNLVDLCVSFPDETMGFDVIQSFLVFLWKTGTIGDGLKTLTFEASGFDMALLILPTIRAAAGFAGRTASTTPVEPTLKSPLRNITELTIRLSHSTKTSAATTALLHKTFRQLLERLPSLSKISIHSALRTDYSEVWQLGGPQFANPQLDLSAILQNLPFLPELKAIHYSSPFTDQALTNRKVLTDWLRLYEDQLEELVVQPISIMTLPQVITDDEVEEEEEEESGSSDGRGSDMHSAVRIPGINPGWRRRRNGPSLPVPGPEYSVWIANHEWGFMTLRFPHLKRLEIEPLSPLIASVLIPSLRVTAPSLSSLVIPNRRLAMVELQSLDGFSWPTTDTWNWGIDSLNISLRYLTPQIIELLYARLPNLKKLQLRYLSIGLHNDGPGLNRLKPTEFLMDLRGRQFPNWQLTHIRIAGIMTRNCAAFHPVLEVMRALASCLNTGPILDVEKLEPCRCKP</sequence>
<accession>A0A9P6EKC9</accession>
<evidence type="ECO:0000313" key="3">
    <source>
        <dbReference type="EMBL" id="KAF9530214.1"/>
    </source>
</evidence>